<feature type="transmembrane region" description="Helical" evidence="1">
    <location>
        <begin position="62"/>
        <end position="78"/>
    </location>
</feature>
<evidence type="ECO:0000313" key="3">
    <source>
        <dbReference type="Proteomes" id="UP000516134"/>
    </source>
</evidence>
<keyword evidence="1" id="KW-0472">Membrane</keyword>
<feature type="transmembrane region" description="Helical" evidence="1">
    <location>
        <begin position="90"/>
        <end position="106"/>
    </location>
</feature>
<keyword evidence="3" id="KW-1185">Reference proteome</keyword>
<keyword evidence="1" id="KW-0812">Transmembrane</keyword>
<reference evidence="2 3" key="1">
    <citation type="submission" date="2020-08" db="EMBL/GenBank/DDBJ databases">
        <title>Genome sequence of Sphingomonas daechungensis KACC 18115T.</title>
        <authorList>
            <person name="Hyun D.-W."/>
            <person name="Bae J.-W."/>
        </authorList>
    </citation>
    <scope>NUCLEOTIDE SEQUENCE [LARGE SCALE GENOMIC DNA]</scope>
    <source>
        <strain evidence="2 3">KACC 18115</strain>
    </source>
</reference>
<evidence type="ECO:0000256" key="1">
    <source>
        <dbReference type="SAM" id="Phobius"/>
    </source>
</evidence>
<name>A0ABX6SY89_9SPHN</name>
<dbReference type="RefSeq" id="WP_187713983.1">
    <property type="nucleotide sequence ID" value="NZ_BAABJC010000001.1"/>
</dbReference>
<dbReference type="Proteomes" id="UP000516134">
    <property type="component" value="Chromosome"/>
</dbReference>
<accession>A0ABX6SY89</accession>
<protein>
    <submittedName>
        <fullName evidence="2">Uncharacterized protein</fullName>
    </submittedName>
</protein>
<gene>
    <name evidence="2" type="ORF">H9L15_10010</name>
</gene>
<feature type="transmembrane region" description="Helical" evidence="1">
    <location>
        <begin position="32"/>
        <end position="50"/>
    </location>
</feature>
<evidence type="ECO:0000313" key="2">
    <source>
        <dbReference type="EMBL" id="QNP42551.1"/>
    </source>
</evidence>
<dbReference type="EMBL" id="CP060780">
    <property type="protein sequence ID" value="QNP42551.1"/>
    <property type="molecule type" value="Genomic_DNA"/>
</dbReference>
<proteinExistence type="predicted"/>
<keyword evidence="1" id="KW-1133">Transmembrane helix</keyword>
<organism evidence="2 3">
    <name type="scientific">Sphingomonas daechungensis</name>
    <dbReference type="NCBI Taxonomy" id="1176646"/>
    <lineage>
        <taxon>Bacteria</taxon>
        <taxon>Pseudomonadati</taxon>
        <taxon>Pseudomonadota</taxon>
        <taxon>Alphaproteobacteria</taxon>
        <taxon>Sphingomonadales</taxon>
        <taxon>Sphingomonadaceae</taxon>
        <taxon>Sphingomonas</taxon>
    </lineage>
</organism>
<sequence>MAVVIWSSGILTAAWAARRDLPSQGPIAETAFMGTVSGLSLFLAFVIAGYVSRRSSAAHKRWMALATIVLLWPAIFRWRHILPSMSRPDIVLGMFVANLPILGAMLRDRLRFGAVHPVWMLGGTFWFVEQGIEVALFDTHWSAPIGRALLAILP</sequence>